<gene>
    <name evidence="1" type="ORF">SAMN05421736_104108</name>
</gene>
<protein>
    <submittedName>
        <fullName evidence="1">Uncharacterized protein</fullName>
    </submittedName>
</protein>
<keyword evidence="2" id="KW-1185">Reference proteome</keyword>
<organism evidence="1 2">
    <name type="scientific">Evansella caseinilytica</name>
    <dbReference type="NCBI Taxonomy" id="1503961"/>
    <lineage>
        <taxon>Bacteria</taxon>
        <taxon>Bacillati</taxon>
        <taxon>Bacillota</taxon>
        <taxon>Bacilli</taxon>
        <taxon>Bacillales</taxon>
        <taxon>Bacillaceae</taxon>
        <taxon>Evansella</taxon>
    </lineage>
</organism>
<accession>A0A1H3NK38</accession>
<proteinExistence type="predicted"/>
<reference evidence="2" key="1">
    <citation type="submission" date="2016-10" db="EMBL/GenBank/DDBJ databases">
        <authorList>
            <person name="Varghese N."/>
            <person name="Submissions S."/>
        </authorList>
    </citation>
    <scope>NUCLEOTIDE SEQUENCE [LARGE SCALE GENOMIC DNA]</scope>
    <source>
        <strain evidence="2">SP</strain>
    </source>
</reference>
<evidence type="ECO:0000313" key="2">
    <source>
        <dbReference type="Proteomes" id="UP000198935"/>
    </source>
</evidence>
<evidence type="ECO:0000313" key="1">
    <source>
        <dbReference type="EMBL" id="SDY89296.1"/>
    </source>
</evidence>
<dbReference type="Proteomes" id="UP000198935">
    <property type="component" value="Unassembled WGS sequence"/>
</dbReference>
<dbReference type="AlphaFoldDB" id="A0A1H3NK38"/>
<name>A0A1H3NK38_9BACI</name>
<dbReference type="STRING" id="1503961.SAMN05421736_104108"/>
<dbReference type="EMBL" id="FNPI01000004">
    <property type="protein sequence ID" value="SDY89296.1"/>
    <property type="molecule type" value="Genomic_DNA"/>
</dbReference>
<sequence length="61" mass="7273">MFVSTENPRYKFQHSFCRCLLKTADKPEVSQEAVRNRTWLLPAQRHSSTPLYPDFLNILYK</sequence>